<dbReference type="Proteomes" id="UP000823637">
    <property type="component" value="Unassembled WGS sequence"/>
</dbReference>
<dbReference type="InterPro" id="IPR007016">
    <property type="entry name" value="O-antigen_ligase-rel_domated"/>
</dbReference>
<reference evidence="7" key="1">
    <citation type="submission" date="2020-10" db="EMBL/GenBank/DDBJ databases">
        <authorList>
            <person name="Gilroy R."/>
        </authorList>
    </citation>
    <scope>NUCLEOTIDE SEQUENCE</scope>
    <source>
        <strain evidence="7">D3-1215</strain>
    </source>
</reference>
<keyword evidence="2 5" id="KW-0812">Transmembrane</keyword>
<dbReference type="PANTHER" id="PTHR37422:SF17">
    <property type="entry name" value="O-ANTIGEN LIGASE"/>
    <property type="match status" value="1"/>
</dbReference>
<dbReference type="InterPro" id="IPR051533">
    <property type="entry name" value="WaaL-like"/>
</dbReference>
<feature type="transmembrane region" description="Helical" evidence="5">
    <location>
        <begin position="222"/>
        <end position="239"/>
    </location>
</feature>
<gene>
    <name evidence="7" type="ORF">IAC32_01835</name>
</gene>
<evidence type="ECO:0000256" key="5">
    <source>
        <dbReference type="SAM" id="Phobius"/>
    </source>
</evidence>
<dbReference type="AlphaFoldDB" id="A0A9D9EEE3"/>
<keyword evidence="3 5" id="KW-1133">Transmembrane helix</keyword>
<sequence>MIPATATSCCKNIISWIFAAAALFYFIMLPWMHHPTQRVAFIIFYSAFLLDFVINKRYKEITFSKTSILYVCFIVYFLLVAASALFEQDPRHAGSIIEGRLSFLGIGIVGLLGGLNDKIKVNHFAYAGTIMSLICIIHVLNLMGWSVFWENPTRFEIFNDFRHHNINAHMGFNFYLLLSVILTYCTAKKTGSYGKLDKAMTWFCSVSSIVLLWFVINSQGRIGMVLAILLILFIVADVLKHKPVFLGSAAFIIVLAAVMVIINEPRFSAESLTEQNPRLAIWELSWEKICEKPVSGYGSSSAYCVLKDEFLTEQWKSRINDGMIYDCLAQDGWWAAHSHNHLLQSWLELGIPGLLVSLAIMLLPFFCLRRDKLFLTFCLAFLFIDLQLMTDVIDGSYSAKHFCFYYLMMLSLQGDKRPLANTSGQ</sequence>
<dbReference type="EMBL" id="JADIMR010000027">
    <property type="protein sequence ID" value="MBO8446472.1"/>
    <property type="molecule type" value="Genomic_DNA"/>
</dbReference>
<evidence type="ECO:0000256" key="2">
    <source>
        <dbReference type="ARBA" id="ARBA00022692"/>
    </source>
</evidence>
<dbReference type="Pfam" id="PF04932">
    <property type="entry name" value="Wzy_C"/>
    <property type="match status" value="1"/>
</dbReference>
<comment type="subcellular location">
    <subcellularLocation>
        <location evidence="1">Membrane</location>
        <topology evidence="1">Multi-pass membrane protein</topology>
    </subcellularLocation>
</comment>
<keyword evidence="4 5" id="KW-0472">Membrane</keyword>
<organism evidence="7 8">
    <name type="scientific">Candidatus Enterocola intestinipullorum</name>
    <dbReference type="NCBI Taxonomy" id="2840783"/>
    <lineage>
        <taxon>Bacteria</taxon>
        <taxon>Pseudomonadati</taxon>
        <taxon>Bacteroidota</taxon>
        <taxon>Bacteroidia</taxon>
        <taxon>Bacteroidales</taxon>
        <taxon>Candidatus Enterocola</taxon>
    </lineage>
</organism>
<proteinExistence type="predicted"/>
<reference evidence="7" key="2">
    <citation type="journal article" date="2021" name="PeerJ">
        <title>Extensive microbial diversity within the chicken gut microbiome revealed by metagenomics and culture.</title>
        <authorList>
            <person name="Gilroy R."/>
            <person name="Ravi A."/>
            <person name="Getino M."/>
            <person name="Pursley I."/>
            <person name="Horton D.L."/>
            <person name="Alikhan N.F."/>
            <person name="Baker D."/>
            <person name="Gharbi K."/>
            <person name="Hall N."/>
            <person name="Watson M."/>
            <person name="Adriaenssens E.M."/>
            <person name="Foster-Nyarko E."/>
            <person name="Jarju S."/>
            <person name="Secka A."/>
            <person name="Antonio M."/>
            <person name="Oren A."/>
            <person name="Chaudhuri R.R."/>
            <person name="La Ragione R."/>
            <person name="Hildebrand F."/>
            <person name="Pallen M.J."/>
        </authorList>
    </citation>
    <scope>NUCLEOTIDE SEQUENCE</scope>
    <source>
        <strain evidence="7">D3-1215</strain>
    </source>
</reference>
<accession>A0A9D9EEE3</accession>
<dbReference type="GO" id="GO:0016874">
    <property type="term" value="F:ligase activity"/>
    <property type="evidence" value="ECO:0007669"/>
    <property type="project" value="UniProtKB-KW"/>
</dbReference>
<name>A0A9D9EEE3_9BACT</name>
<feature type="transmembrane region" description="Helical" evidence="5">
    <location>
        <begin position="38"/>
        <end position="55"/>
    </location>
</feature>
<feature type="transmembrane region" description="Helical" evidence="5">
    <location>
        <begin position="373"/>
        <end position="390"/>
    </location>
</feature>
<feature type="domain" description="O-antigen ligase-related" evidence="6">
    <location>
        <begin position="208"/>
        <end position="356"/>
    </location>
</feature>
<feature type="transmembrane region" description="Helical" evidence="5">
    <location>
        <begin position="199"/>
        <end position="216"/>
    </location>
</feature>
<keyword evidence="7" id="KW-0436">Ligase</keyword>
<feature type="transmembrane region" description="Helical" evidence="5">
    <location>
        <begin position="92"/>
        <end position="112"/>
    </location>
</feature>
<dbReference type="PANTHER" id="PTHR37422">
    <property type="entry name" value="TEICHURONIC ACID BIOSYNTHESIS PROTEIN TUAE"/>
    <property type="match status" value="1"/>
</dbReference>
<dbReference type="GO" id="GO:0016020">
    <property type="term" value="C:membrane"/>
    <property type="evidence" value="ECO:0007669"/>
    <property type="project" value="UniProtKB-SubCell"/>
</dbReference>
<evidence type="ECO:0000256" key="3">
    <source>
        <dbReference type="ARBA" id="ARBA00022989"/>
    </source>
</evidence>
<feature type="transmembrane region" description="Helical" evidence="5">
    <location>
        <begin position="168"/>
        <end position="187"/>
    </location>
</feature>
<feature type="transmembrane region" description="Helical" evidence="5">
    <location>
        <begin position="244"/>
        <end position="262"/>
    </location>
</feature>
<evidence type="ECO:0000313" key="7">
    <source>
        <dbReference type="EMBL" id="MBO8446472.1"/>
    </source>
</evidence>
<feature type="transmembrane region" description="Helical" evidence="5">
    <location>
        <begin position="349"/>
        <end position="366"/>
    </location>
</feature>
<evidence type="ECO:0000256" key="4">
    <source>
        <dbReference type="ARBA" id="ARBA00023136"/>
    </source>
</evidence>
<feature type="transmembrane region" description="Helical" evidence="5">
    <location>
        <begin position="124"/>
        <end position="148"/>
    </location>
</feature>
<feature type="transmembrane region" description="Helical" evidence="5">
    <location>
        <begin position="12"/>
        <end position="32"/>
    </location>
</feature>
<protein>
    <submittedName>
        <fullName evidence="7">O-antigen ligase family protein</fullName>
    </submittedName>
</protein>
<feature type="transmembrane region" description="Helical" evidence="5">
    <location>
        <begin position="67"/>
        <end position="86"/>
    </location>
</feature>
<evidence type="ECO:0000259" key="6">
    <source>
        <dbReference type="Pfam" id="PF04932"/>
    </source>
</evidence>
<evidence type="ECO:0000313" key="8">
    <source>
        <dbReference type="Proteomes" id="UP000823637"/>
    </source>
</evidence>
<comment type="caution">
    <text evidence="7">The sequence shown here is derived from an EMBL/GenBank/DDBJ whole genome shotgun (WGS) entry which is preliminary data.</text>
</comment>
<evidence type="ECO:0000256" key="1">
    <source>
        <dbReference type="ARBA" id="ARBA00004141"/>
    </source>
</evidence>